<gene>
    <name evidence="2" type="ORF">Mal64_00860</name>
</gene>
<keyword evidence="1" id="KW-0732">Signal</keyword>
<proteinExistence type="predicted"/>
<feature type="chain" id="PRO_5022885501" evidence="1">
    <location>
        <begin position="24"/>
        <end position="144"/>
    </location>
</feature>
<evidence type="ECO:0000313" key="3">
    <source>
        <dbReference type="Proteomes" id="UP000315440"/>
    </source>
</evidence>
<name>A0A5C5ZRZ9_9BACT</name>
<evidence type="ECO:0000313" key="2">
    <source>
        <dbReference type="EMBL" id="TWT89707.1"/>
    </source>
</evidence>
<organism evidence="2 3">
    <name type="scientific">Pseudobythopirellula maris</name>
    <dbReference type="NCBI Taxonomy" id="2527991"/>
    <lineage>
        <taxon>Bacteria</taxon>
        <taxon>Pseudomonadati</taxon>
        <taxon>Planctomycetota</taxon>
        <taxon>Planctomycetia</taxon>
        <taxon>Pirellulales</taxon>
        <taxon>Lacipirellulaceae</taxon>
        <taxon>Pseudobythopirellula</taxon>
    </lineage>
</organism>
<sequence length="144" mass="15549" precursor="true">MRTLTLALFALAAAGLAAPEAQAYDGCGGYGYGYGIGGVYRSLDYPTERRVPYFAAHPPVYYSQPVPRTYGHSPFAYPPHFRTPEIEAPAVKPLQISNPYVTGDSEAKPESKQLIRHQSTTAPTPLVIVNPYVSSSASLVSTEL</sequence>
<dbReference type="Proteomes" id="UP000315440">
    <property type="component" value="Unassembled WGS sequence"/>
</dbReference>
<feature type="signal peptide" evidence="1">
    <location>
        <begin position="1"/>
        <end position="23"/>
    </location>
</feature>
<dbReference type="AlphaFoldDB" id="A0A5C5ZRZ9"/>
<reference evidence="2 3" key="1">
    <citation type="submission" date="2019-02" db="EMBL/GenBank/DDBJ databases">
        <title>Deep-cultivation of Planctomycetes and their phenomic and genomic characterization uncovers novel biology.</title>
        <authorList>
            <person name="Wiegand S."/>
            <person name="Jogler M."/>
            <person name="Boedeker C."/>
            <person name="Pinto D."/>
            <person name="Vollmers J."/>
            <person name="Rivas-Marin E."/>
            <person name="Kohn T."/>
            <person name="Peeters S.H."/>
            <person name="Heuer A."/>
            <person name="Rast P."/>
            <person name="Oberbeckmann S."/>
            <person name="Bunk B."/>
            <person name="Jeske O."/>
            <person name="Meyerdierks A."/>
            <person name="Storesund J.E."/>
            <person name="Kallscheuer N."/>
            <person name="Luecker S."/>
            <person name="Lage O.M."/>
            <person name="Pohl T."/>
            <person name="Merkel B.J."/>
            <person name="Hornburger P."/>
            <person name="Mueller R.-W."/>
            <person name="Bruemmer F."/>
            <person name="Labrenz M."/>
            <person name="Spormann A.M."/>
            <person name="Op Den Camp H."/>
            <person name="Overmann J."/>
            <person name="Amann R."/>
            <person name="Jetten M.S.M."/>
            <person name="Mascher T."/>
            <person name="Medema M.H."/>
            <person name="Devos D.P."/>
            <person name="Kaster A.-K."/>
            <person name="Ovreas L."/>
            <person name="Rohde M."/>
            <person name="Galperin M.Y."/>
            <person name="Jogler C."/>
        </authorList>
    </citation>
    <scope>NUCLEOTIDE SEQUENCE [LARGE SCALE GENOMIC DNA]</scope>
    <source>
        <strain evidence="2 3">Mal64</strain>
    </source>
</reference>
<dbReference type="RefSeq" id="WP_146395590.1">
    <property type="nucleotide sequence ID" value="NZ_SJPQ01000001.1"/>
</dbReference>
<evidence type="ECO:0000256" key="1">
    <source>
        <dbReference type="SAM" id="SignalP"/>
    </source>
</evidence>
<comment type="caution">
    <text evidence="2">The sequence shown here is derived from an EMBL/GenBank/DDBJ whole genome shotgun (WGS) entry which is preliminary data.</text>
</comment>
<dbReference type="EMBL" id="SJPQ01000001">
    <property type="protein sequence ID" value="TWT89707.1"/>
    <property type="molecule type" value="Genomic_DNA"/>
</dbReference>
<keyword evidence="3" id="KW-1185">Reference proteome</keyword>
<protein>
    <submittedName>
        <fullName evidence="2">Uncharacterized protein</fullName>
    </submittedName>
</protein>
<dbReference type="OrthoDB" id="267431at2"/>
<accession>A0A5C5ZRZ9</accession>